<evidence type="ECO:0000313" key="4">
    <source>
        <dbReference type="Proteomes" id="UP001195660"/>
    </source>
</evidence>
<dbReference type="Gene3D" id="3.40.50.11090">
    <property type="match status" value="1"/>
</dbReference>
<dbReference type="PANTHER" id="PTHR46401">
    <property type="entry name" value="GLYCOSYLTRANSFERASE WBBK-RELATED"/>
    <property type="match status" value="1"/>
</dbReference>
<keyword evidence="4" id="KW-1185">Reference proteome</keyword>
<dbReference type="InterPro" id="IPR055050">
    <property type="entry name" value="WsaF_C"/>
</dbReference>
<feature type="domain" description="WsaF C-terminal" evidence="2">
    <location>
        <begin position="235"/>
        <end position="358"/>
    </location>
</feature>
<gene>
    <name evidence="3" type="ORF">GM173_00320</name>
</gene>
<dbReference type="EMBL" id="WOFE01000001">
    <property type="protein sequence ID" value="MBM5570018.1"/>
    <property type="molecule type" value="Genomic_DNA"/>
</dbReference>
<keyword evidence="1" id="KW-0808">Transferase</keyword>
<name>A0ABS2C782_9NEIS</name>
<dbReference type="Pfam" id="PF22772">
    <property type="entry name" value="WsaF_C"/>
    <property type="match status" value="1"/>
</dbReference>
<dbReference type="CDD" id="cd03801">
    <property type="entry name" value="GT4_PimA-like"/>
    <property type="match status" value="1"/>
</dbReference>
<dbReference type="Gene3D" id="3.40.50.2000">
    <property type="entry name" value="Glycogen Phosphorylase B"/>
    <property type="match status" value="1"/>
</dbReference>
<dbReference type="RefSeq" id="WP_203569347.1">
    <property type="nucleotide sequence ID" value="NZ_WOFE01000001.1"/>
</dbReference>
<dbReference type="PANTHER" id="PTHR46401:SF2">
    <property type="entry name" value="GLYCOSYLTRANSFERASE WBBK-RELATED"/>
    <property type="match status" value="1"/>
</dbReference>
<sequence>MIYRKIRTLSSHFRRYGFKSSFDLVKGKLRSGGFLRALQKTNVVEFYDFVKINPFGSQYTGGDVKSVTWFIPAFGYGSGGHLNIFRFIAGLEKNGIECRIAIVNDEKSDSATRKRQICEWFVELKAEVYTDLNKLPECHIAFATSWQTAYYVRNFKSTKHKLYFVQDFEPWFYAVGSEAILAENTYKFGFVGVTAGDWLKDKLRIEYEMETTSVGFSYEKDMYYPRPRLDADVKCIFFYARPPTARRAFELGLLVLDQVVKVLPNVKVIFAGWDVSNYHIPYEHLNAGTLSLAELPDLYSRCDVALVLSFTNLSLLPLELMASGVPVISNSGPWVEWLLNKENCILTDATVEGLSAGLVSILSDEKLHKTIVDAGMKFAASTNWDVETDKLCTVIKKYEAK</sequence>
<organism evidence="3 4">
    <name type="scientific">Deefgea chitinilytica</name>
    <dbReference type="NCBI Taxonomy" id="570276"/>
    <lineage>
        <taxon>Bacteria</taxon>
        <taxon>Pseudomonadati</taxon>
        <taxon>Pseudomonadota</taxon>
        <taxon>Betaproteobacteria</taxon>
        <taxon>Neisseriales</taxon>
        <taxon>Chitinibacteraceae</taxon>
        <taxon>Deefgea</taxon>
    </lineage>
</organism>
<proteinExistence type="predicted"/>
<dbReference type="Proteomes" id="UP001195660">
    <property type="component" value="Unassembled WGS sequence"/>
</dbReference>
<dbReference type="SUPFAM" id="SSF53756">
    <property type="entry name" value="UDP-Glycosyltransferase/glycogen phosphorylase"/>
    <property type="match status" value="1"/>
</dbReference>
<protein>
    <submittedName>
        <fullName evidence="3">Glycosyltransferase</fullName>
    </submittedName>
</protein>
<evidence type="ECO:0000313" key="3">
    <source>
        <dbReference type="EMBL" id="MBM5570018.1"/>
    </source>
</evidence>
<comment type="caution">
    <text evidence="3">The sequence shown here is derived from an EMBL/GenBank/DDBJ whole genome shotgun (WGS) entry which is preliminary data.</text>
</comment>
<reference evidence="3 4" key="1">
    <citation type="submission" date="2019-11" db="EMBL/GenBank/DDBJ databases">
        <title>Novel Deefgea species.</title>
        <authorList>
            <person name="Han J.-H."/>
        </authorList>
    </citation>
    <scope>NUCLEOTIDE SEQUENCE [LARGE SCALE GENOMIC DNA]</scope>
    <source>
        <strain evidence="3 4">LMG 24817</strain>
    </source>
</reference>
<evidence type="ECO:0000259" key="2">
    <source>
        <dbReference type="Pfam" id="PF22772"/>
    </source>
</evidence>
<accession>A0ABS2C782</accession>
<evidence type="ECO:0000256" key="1">
    <source>
        <dbReference type="ARBA" id="ARBA00022679"/>
    </source>
</evidence>